<dbReference type="InterPro" id="IPR036515">
    <property type="entry name" value="Transposase_17_sf"/>
</dbReference>
<dbReference type="InterPro" id="IPR002686">
    <property type="entry name" value="Transposase_17"/>
</dbReference>
<dbReference type="SMART" id="SM01321">
    <property type="entry name" value="Y1_Tnp"/>
    <property type="match status" value="1"/>
</dbReference>
<dbReference type="Gene3D" id="3.30.70.1290">
    <property type="entry name" value="Transposase IS200-like"/>
    <property type="match status" value="1"/>
</dbReference>
<accession>A0A6A8D6A0</accession>
<name>A0A6A8D6A0_9BACI</name>
<proteinExistence type="predicted"/>
<dbReference type="OrthoDB" id="9788881at2"/>
<dbReference type="GO" id="GO:0006313">
    <property type="term" value="P:DNA transposition"/>
    <property type="evidence" value="ECO:0007669"/>
    <property type="project" value="InterPro"/>
</dbReference>
<dbReference type="AlphaFoldDB" id="A0A6A8D6A0"/>
<dbReference type="GO" id="GO:0004803">
    <property type="term" value="F:transposase activity"/>
    <property type="evidence" value="ECO:0007669"/>
    <property type="project" value="InterPro"/>
</dbReference>
<organism evidence="2 3">
    <name type="scientific">Aquibacillus halophilus</name>
    <dbReference type="NCBI Taxonomy" id="930132"/>
    <lineage>
        <taxon>Bacteria</taxon>
        <taxon>Bacillati</taxon>
        <taxon>Bacillota</taxon>
        <taxon>Bacilli</taxon>
        <taxon>Bacillales</taxon>
        <taxon>Bacillaceae</taxon>
        <taxon>Aquibacillus</taxon>
    </lineage>
</organism>
<comment type="caution">
    <text evidence="2">The sequence shown here is derived from an EMBL/GenBank/DDBJ whole genome shotgun (WGS) entry which is preliminary data.</text>
</comment>
<dbReference type="SUPFAM" id="SSF143422">
    <property type="entry name" value="Transposase IS200-like"/>
    <property type="match status" value="1"/>
</dbReference>
<evidence type="ECO:0000259" key="1">
    <source>
        <dbReference type="SMART" id="SM01321"/>
    </source>
</evidence>
<dbReference type="GO" id="GO:0003677">
    <property type="term" value="F:DNA binding"/>
    <property type="evidence" value="ECO:0007669"/>
    <property type="project" value="InterPro"/>
</dbReference>
<protein>
    <submittedName>
        <fullName evidence="2">Transposase</fullName>
    </submittedName>
</protein>
<evidence type="ECO:0000313" key="2">
    <source>
        <dbReference type="EMBL" id="MRH41108.1"/>
    </source>
</evidence>
<dbReference type="Proteomes" id="UP000799092">
    <property type="component" value="Unassembled WGS sequence"/>
</dbReference>
<reference evidence="2" key="1">
    <citation type="submission" date="2019-11" db="EMBL/GenBank/DDBJ databases">
        <authorList>
            <person name="Li J."/>
        </authorList>
    </citation>
    <scope>NUCLEOTIDE SEQUENCE</scope>
    <source>
        <strain evidence="2">B6B</strain>
    </source>
</reference>
<gene>
    <name evidence="2" type="ORF">GH741_00280</name>
</gene>
<dbReference type="Pfam" id="PF01797">
    <property type="entry name" value="Y1_Tnp"/>
    <property type="match status" value="1"/>
</dbReference>
<feature type="domain" description="Transposase IS200-like" evidence="1">
    <location>
        <begin position="10"/>
        <end position="123"/>
    </location>
</feature>
<keyword evidence="3" id="KW-1185">Reference proteome</keyword>
<dbReference type="EMBL" id="WJNG01000001">
    <property type="protein sequence ID" value="MRH41108.1"/>
    <property type="molecule type" value="Genomic_DNA"/>
</dbReference>
<dbReference type="PANTHER" id="PTHR34322:SF2">
    <property type="entry name" value="TRANSPOSASE IS200-LIKE DOMAIN-CONTAINING PROTEIN"/>
    <property type="match status" value="1"/>
</dbReference>
<dbReference type="RefSeq" id="WP_153734779.1">
    <property type="nucleotide sequence ID" value="NZ_WJNG01000001.1"/>
</dbReference>
<evidence type="ECO:0000313" key="3">
    <source>
        <dbReference type="Proteomes" id="UP000799092"/>
    </source>
</evidence>
<sequence length="259" mass="30526">MPRGPRQKSVSGIYHIMLRGANKQEIFHDDEDCMKFLDLLKKYKFQTNLTVYGWCLMSNHVHLLIKEGNEDVSTTMKRIGVSFVWYYNLKYKTTGHLFQDRFRSEGVESIRYLLTVIRYIHQNPVKAGIAKQSDEWKWSSFRGYFRENIYPNGLVDCHFILEFFSSDGIVAKKRFIEFSERENKDEYLEKQFNERKRLSDEEARQEIKELLGVVKIAQVKSLPKLERNQVLRKVKRIDGVTQRQAARIFGVSPSLVSKA</sequence>
<dbReference type="PANTHER" id="PTHR34322">
    <property type="entry name" value="TRANSPOSASE, Y1_TNP DOMAIN-CONTAINING"/>
    <property type="match status" value="1"/>
</dbReference>